<gene>
    <name evidence="2" type="ORF">BGAL_0312g00080</name>
</gene>
<comment type="caution">
    <text evidence="2">The sequence shown here is derived from an EMBL/GenBank/DDBJ whole genome shotgun (WGS) entry which is preliminary data.</text>
</comment>
<dbReference type="AlphaFoldDB" id="A0A4S8QRL9"/>
<proteinExistence type="predicted"/>
<accession>A0A4S8QRL9</accession>
<evidence type="ECO:0000313" key="3">
    <source>
        <dbReference type="Proteomes" id="UP000308671"/>
    </source>
</evidence>
<evidence type="ECO:0000256" key="1">
    <source>
        <dbReference type="SAM" id="MobiDB-lite"/>
    </source>
</evidence>
<protein>
    <submittedName>
        <fullName evidence="2">Uncharacterized protein</fullName>
    </submittedName>
</protein>
<sequence>MIPTTSFTMDRNDEFSEPRLATKEQRARVDEPLAMLYSDWATFHEMDKMMSRHGRHEVQPQQHIEENGSEDAETDTEDWHLIEMKVHNTEALGEFSKLPLPSGKKDDAWIACDMKSRIALSKMWKGA</sequence>
<reference evidence="2 3" key="1">
    <citation type="submission" date="2017-12" db="EMBL/GenBank/DDBJ databases">
        <title>Comparative genomics of Botrytis spp.</title>
        <authorList>
            <person name="Valero-Jimenez C.A."/>
            <person name="Tapia P."/>
            <person name="Veloso J."/>
            <person name="Silva-Moreno E."/>
            <person name="Staats M."/>
            <person name="Valdes J.H."/>
            <person name="Van Kan J.A.L."/>
        </authorList>
    </citation>
    <scope>NUCLEOTIDE SEQUENCE [LARGE SCALE GENOMIC DNA]</scope>
    <source>
        <strain evidence="2 3">MUCL435</strain>
    </source>
</reference>
<dbReference type="OrthoDB" id="3545629at2759"/>
<evidence type="ECO:0000313" key="2">
    <source>
        <dbReference type="EMBL" id="THV47410.1"/>
    </source>
</evidence>
<dbReference type="Proteomes" id="UP000308671">
    <property type="component" value="Unassembled WGS sequence"/>
</dbReference>
<keyword evidence="3" id="KW-1185">Reference proteome</keyword>
<dbReference type="EMBL" id="PQXL01000312">
    <property type="protein sequence ID" value="THV47410.1"/>
    <property type="molecule type" value="Genomic_DNA"/>
</dbReference>
<name>A0A4S8QRL9_9HELO</name>
<feature type="region of interest" description="Disordered" evidence="1">
    <location>
        <begin position="51"/>
        <end position="75"/>
    </location>
</feature>
<organism evidence="2 3">
    <name type="scientific">Botrytis galanthina</name>
    <dbReference type="NCBI Taxonomy" id="278940"/>
    <lineage>
        <taxon>Eukaryota</taxon>
        <taxon>Fungi</taxon>
        <taxon>Dikarya</taxon>
        <taxon>Ascomycota</taxon>
        <taxon>Pezizomycotina</taxon>
        <taxon>Leotiomycetes</taxon>
        <taxon>Helotiales</taxon>
        <taxon>Sclerotiniaceae</taxon>
        <taxon>Botrytis</taxon>
    </lineage>
</organism>